<dbReference type="SUPFAM" id="SSF47473">
    <property type="entry name" value="EF-hand"/>
    <property type="match status" value="1"/>
</dbReference>
<sequence>MSVATASLDSQFSAFARYAEGSACSTDGERITLTNADIWLKQAKLLDGKLITLTDTGVCFYKMKKRTISYKEFLKFLEDLALTKKMDLSELKTKLCDCGLPGAEEKKPEKKKFGT</sequence>
<dbReference type="GO" id="GO:0046785">
    <property type="term" value="P:microtubule polymerization"/>
    <property type="evidence" value="ECO:0007669"/>
    <property type="project" value="InterPro"/>
</dbReference>
<comment type="caution">
    <text evidence="2">The sequence shown here is derived from an EMBL/GenBank/DDBJ whole genome shotgun (WGS) entry which is preliminary data.</text>
</comment>
<accession>A0AAN7PTM8</accession>
<gene>
    <name evidence="2" type="ORF">RN001_009320</name>
</gene>
<dbReference type="GO" id="GO:0015631">
    <property type="term" value="F:tubulin binding"/>
    <property type="evidence" value="ECO:0007669"/>
    <property type="project" value="InterPro"/>
</dbReference>
<organism evidence="2 3">
    <name type="scientific">Aquatica leii</name>
    <dbReference type="NCBI Taxonomy" id="1421715"/>
    <lineage>
        <taxon>Eukaryota</taxon>
        <taxon>Metazoa</taxon>
        <taxon>Ecdysozoa</taxon>
        <taxon>Arthropoda</taxon>
        <taxon>Hexapoda</taxon>
        <taxon>Insecta</taxon>
        <taxon>Pterygota</taxon>
        <taxon>Neoptera</taxon>
        <taxon>Endopterygota</taxon>
        <taxon>Coleoptera</taxon>
        <taxon>Polyphaga</taxon>
        <taxon>Elateriformia</taxon>
        <taxon>Elateroidea</taxon>
        <taxon>Lampyridae</taxon>
        <taxon>Luciolinae</taxon>
        <taxon>Aquatica</taxon>
    </lineage>
</organism>
<reference evidence="3" key="1">
    <citation type="submission" date="2023-01" db="EMBL/GenBank/DDBJ databases">
        <title>Key to firefly adult light organ development and bioluminescence: homeobox transcription factors regulate luciferase expression and transportation to peroxisome.</title>
        <authorList>
            <person name="Fu X."/>
        </authorList>
    </citation>
    <scope>NUCLEOTIDE SEQUENCE [LARGE SCALE GENOMIC DNA]</scope>
</reference>
<dbReference type="PANTHER" id="PTHR12932">
    <property type="entry name" value="P25 ALPHA-RELATED"/>
    <property type="match status" value="1"/>
</dbReference>
<dbReference type="PANTHER" id="PTHR12932:SF9">
    <property type="entry name" value="TUBULIN POLYMERIZATION-PROMOTING PROTEIN HOMOLOG"/>
    <property type="match status" value="1"/>
</dbReference>
<dbReference type="GO" id="GO:0032273">
    <property type="term" value="P:positive regulation of protein polymerization"/>
    <property type="evidence" value="ECO:0007669"/>
    <property type="project" value="TreeGrafter"/>
</dbReference>
<dbReference type="Pfam" id="PF05517">
    <property type="entry name" value="p25-alpha"/>
    <property type="match status" value="1"/>
</dbReference>
<dbReference type="Proteomes" id="UP001353858">
    <property type="component" value="Unassembled WGS sequence"/>
</dbReference>
<dbReference type="GO" id="GO:0005874">
    <property type="term" value="C:microtubule"/>
    <property type="evidence" value="ECO:0007669"/>
    <property type="project" value="TreeGrafter"/>
</dbReference>
<dbReference type="EMBL" id="JARPUR010000004">
    <property type="protein sequence ID" value="KAK4876814.1"/>
    <property type="molecule type" value="Genomic_DNA"/>
</dbReference>
<evidence type="ECO:0000256" key="1">
    <source>
        <dbReference type="ARBA" id="ARBA00010994"/>
    </source>
</evidence>
<comment type="similarity">
    <text evidence="1">Belongs to the TPPP family.</text>
</comment>
<evidence type="ECO:0000313" key="2">
    <source>
        <dbReference type="EMBL" id="KAK4876814.1"/>
    </source>
</evidence>
<dbReference type="InterPro" id="IPR011992">
    <property type="entry name" value="EF-hand-dom_pair"/>
</dbReference>
<dbReference type="GO" id="GO:0001578">
    <property type="term" value="P:microtubule bundle formation"/>
    <property type="evidence" value="ECO:0007669"/>
    <property type="project" value="TreeGrafter"/>
</dbReference>
<dbReference type="Gene3D" id="1.10.238.10">
    <property type="entry name" value="EF-hand"/>
    <property type="match status" value="1"/>
</dbReference>
<proteinExistence type="inferred from homology"/>
<dbReference type="AlphaFoldDB" id="A0AAN7PTM8"/>
<keyword evidence="3" id="KW-1185">Reference proteome</keyword>
<protein>
    <submittedName>
        <fullName evidence="2">Uncharacterized protein</fullName>
    </submittedName>
</protein>
<dbReference type="InterPro" id="IPR008907">
    <property type="entry name" value="TPP/p25"/>
</dbReference>
<name>A0AAN7PTM8_9COLE</name>
<evidence type="ECO:0000313" key="3">
    <source>
        <dbReference type="Proteomes" id="UP001353858"/>
    </source>
</evidence>